<name>A0AAD2J1K4_ACHAE</name>
<sequence length="239" mass="26536">MHHSGMTALETSLDHLDWPDIGSQLDAEGYAVLPGLLGAEPARSLARQADAPDARRVSLASAGLGRGDLYYFDAGIPPPLEQWRSALYRRLVVHANRWNELLDVRARYPDELEDFLQRNRDAGQTRAQSHLSRLGVEDYIALHQRNTGGQVFPMQAVALLSEPGDGFQGGEFVMTEQRPRMQSRPLVAPLGFGDVAIIATGERPFHGSKGYYRVNLKHAVSRVRKGTRIGLELFFHDAP</sequence>
<dbReference type="Pfam" id="PF09859">
    <property type="entry name" value="Oxygenase-NA"/>
    <property type="match status" value="1"/>
</dbReference>
<dbReference type="Proteomes" id="UP000044098">
    <property type="component" value="Unassembled WGS sequence"/>
</dbReference>
<comment type="caution">
    <text evidence="1">The sequence shown here is derived from an EMBL/GenBank/DDBJ whole genome shotgun (WGS) entry which is preliminary data.</text>
</comment>
<evidence type="ECO:0000313" key="2">
    <source>
        <dbReference type="Proteomes" id="UP000044098"/>
    </source>
</evidence>
<evidence type="ECO:0000313" key="1">
    <source>
        <dbReference type="EMBL" id="CUJ37587.1"/>
    </source>
</evidence>
<dbReference type="AlphaFoldDB" id="A0AAD2J1K4"/>
<accession>A0AAD2J1K4</accession>
<gene>
    <name evidence="1" type="ORF">ERS370000_03717</name>
</gene>
<reference evidence="1 2" key="1">
    <citation type="submission" date="2015-09" db="EMBL/GenBank/DDBJ databases">
        <authorList>
            <consortium name="Pathogen Informatics"/>
        </authorList>
    </citation>
    <scope>NUCLEOTIDE SEQUENCE [LARGE SCALE GENOMIC DNA]</scope>
    <source>
        <strain evidence="1 2">2789STDY5608625</strain>
    </source>
</reference>
<dbReference type="EMBL" id="CYTK01000006">
    <property type="protein sequence ID" value="CUJ37587.1"/>
    <property type="molecule type" value="Genomic_DNA"/>
</dbReference>
<dbReference type="InterPro" id="IPR018655">
    <property type="entry name" value="DUF2086"/>
</dbReference>
<proteinExistence type="predicted"/>
<protein>
    <submittedName>
        <fullName evidence="1">Uncharacterized protein conserved in bacteria (DUF2086)</fullName>
    </submittedName>
</protein>
<organism evidence="1 2">
    <name type="scientific">Achromobacter aegrifaciens</name>
    <dbReference type="NCBI Taxonomy" id="1287736"/>
    <lineage>
        <taxon>Bacteria</taxon>
        <taxon>Pseudomonadati</taxon>
        <taxon>Pseudomonadota</taxon>
        <taxon>Betaproteobacteria</taxon>
        <taxon>Burkholderiales</taxon>
        <taxon>Alcaligenaceae</taxon>
        <taxon>Achromobacter</taxon>
    </lineage>
</organism>